<dbReference type="GO" id="GO:0004803">
    <property type="term" value="F:transposase activity"/>
    <property type="evidence" value="ECO:0007669"/>
    <property type="project" value="InterPro"/>
</dbReference>
<accession>A0A1I7CXY1</accession>
<dbReference type="InterPro" id="IPR009057">
    <property type="entry name" value="Homeodomain-like_sf"/>
</dbReference>
<dbReference type="EMBL" id="FPBA01000028">
    <property type="protein sequence ID" value="SFU04270.1"/>
    <property type="molecule type" value="Genomic_DNA"/>
</dbReference>
<keyword evidence="2" id="KW-1185">Reference proteome</keyword>
<dbReference type="InterPro" id="IPR036388">
    <property type="entry name" value="WH-like_DNA-bd_sf"/>
</dbReference>
<name>A0A1I7CXY1_9ACTN</name>
<dbReference type="InterPro" id="IPR002514">
    <property type="entry name" value="Transposase_8"/>
</dbReference>
<gene>
    <name evidence="1" type="ORF">SAMN05660657_05030</name>
</gene>
<dbReference type="Proteomes" id="UP000199546">
    <property type="component" value="Unassembled WGS sequence"/>
</dbReference>
<evidence type="ECO:0000313" key="1">
    <source>
        <dbReference type="EMBL" id="SFU04270.1"/>
    </source>
</evidence>
<evidence type="ECO:0000313" key="2">
    <source>
        <dbReference type="Proteomes" id="UP000199546"/>
    </source>
</evidence>
<protein>
    <submittedName>
        <fullName evidence="1">Transposase</fullName>
    </submittedName>
</protein>
<dbReference type="GO" id="GO:0003677">
    <property type="term" value="F:DNA binding"/>
    <property type="evidence" value="ECO:0007669"/>
    <property type="project" value="InterPro"/>
</dbReference>
<dbReference type="SUPFAM" id="SSF46689">
    <property type="entry name" value="Homeodomain-like"/>
    <property type="match status" value="1"/>
</dbReference>
<dbReference type="AlphaFoldDB" id="A0A1I7CXY1"/>
<dbReference type="Pfam" id="PF01527">
    <property type="entry name" value="HTH_Tnp_1"/>
    <property type="match status" value="1"/>
</dbReference>
<organism evidence="1 2">
    <name type="scientific">Geodermatophilus amargosae</name>
    <dbReference type="NCBI Taxonomy" id="1296565"/>
    <lineage>
        <taxon>Bacteria</taxon>
        <taxon>Bacillati</taxon>
        <taxon>Actinomycetota</taxon>
        <taxon>Actinomycetes</taxon>
        <taxon>Geodermatophilales</taxon>
        <taxon>Geodermatophilaceae</taxon>
        <taxon>Geodermatophilus</taxon>
    </lineage>
</organism>
<dbReference type="Gene3D" id="1.10.10.10">
    <property type="entry name" value="Winged helix-like DNA-binding domain superfamily/Winged helix DNA-binding domain"/>
    <property type="match status" value="1"/>
</dbReference>
<dbReference type="STRING" id="1296565.SAMN05660657_05030"/>
<dbReference type="GO" id="GO:0006313">
    <property type="term" value="P:DNA transposition"/>
    <property type="evidence" value="ECO:0007669"/>
    <property type="project" value="InterPro"/>
</dbReference>
<sequence length="109" mass="12358">MADRSVRYPQELRERAVRLVAESRPDHATEWEAMRSVAQKLGIGSTQTVRTWVRKAEVDDGVRPGVSSEESAELRRLRAENRELHRADEILKAAAGFFAAELDQPQRTS</sequence>
<reference evidence="2" key="1">
    <citation type="submission" date="2016-10" db="EMBL/GenBank/DDBJ databases">
        <authorList>
            <person name="Varghese N."/>
            <person name="Submissions S."/>
        </authorList>
    </citation>
    <scope>NUCLEOTIDE SEQUENCE [LARGE SCALE GENOMIC DNA]</scope>
    <source>
        <strain evidence="2">DSM 46136</strain>
    </source>
</reference>
<proteinExistence type="predicted"/>